<dbReference type="PANTHER" id="PTHR43172">
    <property type="entry name" value="ADENYLOSUCCINATE LYASE"/>
    <property type="match status" value="1"/>
</dbReference>
<evidence type="ECO:0000313" key="4">
    <source>
        <dbReference type="Proteomes" id="UP000619079"/>
    </source>
</evidence>
<dbReference type="InterPro" id="IPR022761">
    <property type="entry name" value="Fumarate_lyase_N"/>
</dbReference>
<dbReference type="PRINTS" id="PR00149">
    <property type="entry name" value="FUMRATELYASE"/>
</dbReference>
<reference evidence="3" key="1">
    <citation type="submission" date="2020-12" db="EMBL/GenBank/DDBJ databases">
        <title>Sedimentitalea sp. nov., isolated from sand in Incheon.</title>
        <authorList>
            <person name="Kim W."/>
        </authorList>
    </citation>
    <scope>NUCLEOTIDE SEQUENCE</scope>
    <source>
        <strain evidence="3">CAU 1593</strain>
    </source>
</reference>
<sequence>MAASVFDSPLHAQLFPTGEAGRLFSDSAALRAMLLVEGALARVQAARGIIPEDSAALISRMVMEVQIDPGALAGATGTNGVTVPGLLAAFRAEMQAPEHAQYLHWGATSQDIIDTGLMLRLRQALALVETDMAQVLHGLARLATDHADLPMAARTYGQHATPTSFGAVAAGWGAPLLALVGELPALRDSCLLVSLAGAAGTASELGPDAAALRADLAAELRLGDPRRNWHADRTPLLRLADWLTRVTLACGKMGEDLTELAQSGIGEITLGGAGSSSTMPQKQNPVAPSALVALARQATGLHGVLQGAALARHQRDGATWFTEWMCLPQIVLGAASAARIARDLSANVAPDATAMADALGGGLGLIHAEALSFALAARMPRPEAQAEVKTLCRAAQQSGRLLAELAVEAHPWLDTATLFDPARQMGRAPEEARRFAADVAANVDSAP</sequence>
<dbReference type="AlphaFoldDB" id="A0A8J7LWS3"/>
<feature type="domain" description="Adenylosuccinate lyase C-terminal" evidence="2">
    <location>
        <begin position="363"/>
        <end position="436"/>
    </location>
</feature>
<evidence type="ECO:0000313" key="3">
    <source>
        <dbReference type="EMBL" id="MBJ6372606.1"/>
    </source>
</evidence>
<dbReference type="PANTHER" id="PTHR43172:SF2">
    <property type="entry name" value="ADENYLOSUCCINATE LYASE C-TERMINAL DOMAIN-CONTAINING PROTEIN"/>
    <property type="match status" value="1"/>
</dbReference>
<dbReference type="Proteomes" id="UP000619079">
    <property type="component" value="Unassembled WGS sequence"/>
</dbReference>
<name>A0A8J7LWS3_9RHOB</name>
<organism evidence="3 4">
    <name type="scientific">Sedimentitalea arenosa</name>
    <dbReference type="NCBI Taxonomy" id="2798803"/>
    <lineage>
        <taxon>Bacteria</taxon>
        <taxon>Pseudomonadati</taxon>
        <taxon>Pseudomonadota</taxon>
        <taxon>Alphaproteobacteria</taxon>
        <taxon>Rhodobacterales</taxon>
        <taxon>Paracoccaceae</taxon>
        <taxon>Sedimentitalea</taxon>
    </lineage>
</organism>
<comment type="caution">
    <text evidence="3">The sequence shown here is derived from an EMBL/GenBank/DDBJ whole genome shotgun (WGS) entry which is preliminary data.</text>
</comment>
<accession>A0A8J7LWS3</accession>
<dbReference type="InterPro" id="IPR008948">
    <property type="entry name" value="L-Aspartase-like"/>
</dbReference>
<dbReference type="InterPro" id="IPR019468">
    <property type="entry name" value="AdenyloSucc_lyase_C"/>
</dbReference>
<evidence type="ECO:0000259" key="2">
    <source>
        <dbReference type="SMART" id="SM00998"/>
    </source>
</evidence>
<dbReference type="InterPro" id="IPR000362">
    <property type="entry name" value="Fumarate_lyase_fam"/>
</dbReference>
<dbReference type="Gene3D" id="1.10.40.30">
    <property type="entry name" value="Fumarase/aspartase (C-terminal domain)"/>
    <property type="match status" value="1"/>
</dbReference>
<dbReference type="Pfam" id="PF00206">
    <property type="entry name" value="Lyase_1"/>
    <property type="match status" value="1"/>
</dbReference>
<dbReference type="Gene3D" id="1.20.200.10">
    <property type="entry name" value="Fumarase/aspartase (Central domain)"/>
    <property type="match status" value="1"/>
</dbReference>
<proteinExistence type="inferred from homology"/>
<dbReference type="SUPFAM" id="SSF48557">
    <property type="entry name" value="L-aspartase-like"/>
    <property type="match status" value="1"/>
</dbReference>
<evidence type="ECO:0000256" key="1">
    <source>
        <dbReference type="ARBA" id="ARBA00034772"/>
    </source>
</evidence>
<protein>
    <submittedName>
        <fullName evidence="3">Adenylosuccinate lyase family protein</fullName>
    </submittedName>
</protein>
<comment type="similarity">
    <text evidence="1">Belongs to the class-II fumarase/aspartase family.</text>
</comment>
<gene>
    <name evidence="3" type="ORF">JF290_13810</name>
</gene>
<dbReference type="RefSeq" id="WP_199025478.1">
    <property type="nucleotide sequence ID" value="NZ_JAELVR010000009.1"/>
</dbReference>
<keyword evidence="4" id="KW-1185">Reference proteome</keyword>
<dbReference type="PRINTS" id="PR00145">
    <property type="entry name" value="ARGSUCLYASE"/>
</dbReference>
<dbReference type="EMBL" id="JAELVR010000009">
    <property type="protein sequence ID" value="MBJ6372606.1"/>
    <property type="molecule type" value="Genomic_DNA"/>
</dbReference>
<dbReference type="SMART" id="SM00998">
    <property type="entry name" value="ADSL_C"/>
    <property type="match status" value="1"/>
</dbReference>
<dbReference type="GO" id="GO:0016829">
    <property type="term" value="F:lyase activity"/>
    <property type="evidence" value="ECO:0007669"/>
    <property type="project" value="UniProtKB-KW"/>
</dbReference>
<keyword evidence="3" id="KW-0456">Lyase</keyword>